<reference evidence="4 5" key="1">
    <citation type="journal article" date="2016" name="G3 (Bethesda)">
        <title>First Draft Assembly and Annotation of the Genome of a California Endemic Oak Quercus lobata Nee (Fagaceae).</title>
        <authorList>
            <person name="Sork V.L."/>
            <person name="Fitz-Gibbon S.T."/>
            <person name="Puiu D."/>
            <person name="Crepeau M."/>
            <person name="Gugger P.F."/>
            <person name="Sherman R."/>
            <person name="Stevens K."/>
            <person name="Langley C.H."/>
            <person name="Pellegrini M."/>
            <person name="Salzberg S.L."/>
        </authorList>
    </citation>
    <scope>NUCLEOTIDE SEQUENCE [LARGE SCALE GENOMIC DNA]</scope>
    <source>
        <strain evidence="4 5">cv. SW786</strain>
    </source>
</reference>
<dbReference type="EMBL" id="LRBV02000009">
    <property type="status" value="NOT_ANNOTATED_CDS"/>
    <property type="molecule type" value="Genomic_DNA"/>
</dbReference>
<keyword evidence="3" id="KW-0732">Signal</keyword>
<proteinExistence type="predicted"/>
<feature type="region of interest" description="Disordered" evidence="1">
    <location>
        <begin position="30"/>
        <end position="74"/>
    </location>
</feature>
<keyword evidence="2" id="KW-1133">Transmembrane helix</keyword>
<feature type="transmembrane region" description="Helical" evidence="2">
    <location>
        <begin position="169"/>
        <end position="191"/>
    </location>
</feature>
<dbReference type="OMA" id="HPDSIFH"/>
<accession>A0A7N2MLM1</accession>
<reference evidence="4" key="2">
    <citation type="submission" date="2021-01" db="UniProtKB">
        <authorList>
            <consortium name="EnsemblPlants"/>
        </authorList>
    </citation>
    <scope>IDENTIFICATION</scope>
</reference>
<evidence type="ECO:0000313" key="5">
    <source>
        <dbReference type="Proteomes" id="UP000594261"/>
    </source>
</evidence>
<dbReference type="EnsemblPlants" id="QL09p028728:mrna">
    <property type="protein sequence ID" value="QL09p028728:mrna:CDS:1"/>
    <property type="gene ID" value="QL09p028728"/>
</dbReference>
<keyword evidence="2" id="KW-0472">Membrane</keyword>
<evidence type="ECO:0008006" key="6">
    <source>
        <dbReference type="Google" id="ProtNLM"/>
    </source>
</evidence>
<feature type="transmembrane region" description="Helical" evidence="2">
    <location>
        <begin position="112"/>
        <end position="132"/>
    </location>
</feature>
<feature type="transmembrane region" description="Helical" evidence="2">
    <location>
        <begin position="86"/>
        <end position="106"/>
    </location>
</feature>
<dbReference type="Proteomes" id="UP000594261">
    <property type="component" value="Chromosome 9"/>
</dbReference>
<dbReference type="Gramene" id="QL09p028728:mrna">
    <property type="protein sequence ID" value="QL09p028728:mrna:CDS:1"/>
    <property type="gene ID" value="QL09p028728"/>
</dbReference>
<evidence type="ECO:0000313" key="4">
    <source>
        <dbReference type="EnsemblPlants" id="QL09p028728:mrna:CDS:1"/>
    </source>
</evidence>
<organism evidence="4 5">
    <name type="scientific">Quercus lobata</name>
    <name type="common">Valley oak</name>
    <dbReference type="NCBI Taxonomy" id="97700"/>
    <lineage>
        <taxon>Eukaryota</taxon>
        <taxon>Viridiplantae</taxon>
        <taxon>Streptophyta</taxon>
        <taxon>Embryophyta</taxon>
        <taxon>Tracheophyta</taxon>
        <taxon>Spermatophyta</taxon>
        <taxon>Magnoliopsida</taxon>
        <taxon>eudicotyledons</taxon>
        <taxon>Gunneridae</taxon>
        <taxon>Pentapetalae</taxon>
        <taxon>rosids</taxon>
        <taxon>fabids</taxon>
        <taxon>Fagales</taxon>
        <taxon>Fagaceae</taxon>
        <taxon>Quercus</taxon>
    </lineage>
</organism>
<keyword evidence="5" id="KW-1185">Reference proteome</keyword>
<feature type="chain" id="PRO_5029635306" description="Vesicle transport protein" evidence="3">
    <location>
        <begin position="25"/>
        <end position="192"/>
    </location>
</feature>
<dbReference type="PANTHER" id="PTHR34741">
    <property type="entry name" value="IMAP FAMILY MEMBER 1, PUTATIVE-RELATED"/>
    <property type="match status" value="1"/>
</dbReference>
<evidence type="ECO:0000256" key="3">
    <source>
        <dbReference type="SAM" id="SignalP"/>
    </source>
</evidence>
<protein>
    <recommendedName>
        <fullName evidence="6">Vesicle transport protein</fullName>
    </recommendedName>
</protein>
<name>A0A7N2MLM1_QUELO</name>
<feature type="signal peptide" evidence="3">
    <location>
        <begin position="1"/>
        <end position="24"/>
    </location>
</feature>
<evidence type="ECO:0000256" key="2">
    <source>
        <dbReference type="SAM" id="Phobius"/>
    </source>
</evidence>
<dbReference type="InParanoid" id="A0A7N2MLM1"/>
<dbReference type="PANTHER" id="PTHR34741:SF2">
    <property type="entry name" value="VESICLE TRANSPORT PROTEIN"/>
    <property type="match status" value="1"/>
</dbReference>
<evidence type="ECO:0000256" key="1">
    <source>
        <dbReference type="SAM" id="MobiDB-lite"/>
    </source>
</evidence>
<dbReference type="AlphaFoldDB" id="A0A7N2MLM1"/>
<keyword evidence="2" id="KW-0812">Transmembrane</keyword>
<sequence length="192" mass="21555">MNLTNVSKEFLSLILTFLFKLLSKFDPRLRRPTPPSNEDADPEAAAQPGGSDTVGQLQAPDEPAEPGNGFDPDAPELIVEHRNNDLNNAMVAFCFASSIAIALLPIQVHSQLHSSLLWLALAVLLGFTSFFLSKFIDCRFVVTVRVLQKFGQFFTVTAFYMAISLQFPFYFKCTCWTVYFISFLTIFISSFF</sequence>